<dbReference type="AlphaFoldDB" id="A0A4R6TK12"/>
<dbReference type="Pfam" id="PF12679">
    <property type="entry name" value="ABC2_membrane_2"/>
    <property type="match status" value="1"/>
</dbReference>
<keyword evidence="5 6" id="KW-0472">Membrane</keyword>
<keyword evidence="8" id="KW-1185">Reference proteome</keyword>
<dbReference type="GO" id="GO:0005886">
    <property type="term" value="C:plasma membrane"/>
    <property type="evidence" value="ECO:0007669"/>
    <property type="project" value="UniProtKB-SubCell"/>
</dbReference>
<evidence type="ECO:0000256" key="3">
    <source>
        <dbReference type="ARBA" id="ARBA00022692"/>
    </source>
</evidence>
<comment type="caution">
    <text evidence="7">The sequence shown here is derived from an EMBL/GenBank/DDBJ whole genome shotgun (WGS) entry which is preliminary data.</text>
</comment>
<name>A0A4R6TK12_9FLAO</name>
<dbReference type="InterPro" id="IPR051449">
    <property type="entry name" value="ABC-2_transporter_component"/>
</dbReference>
<dbReference type="NCBIfam" id="TIGR03518">
    <property type="entry name" value="ABC_perm_GldF"/>
    <property type="match status" value="1"/>
</dbReference>
<evidence type="ECO:0000313" key="7">
    <source>
        <dbReference type="EMBL" id="TDQ31206.1"/>
    </source>
</evidence>
<evidence type="ECO:0000313" key="8">
    <source>
        <dbReference type="Proteomes" id="UP000295468"/>
    </source>
</evidence>
<feature type="transmembrane region" description="Helical" evidence="6">
    <location>
        <begin position="95"/>
        <end position="121"/>
    </location>
</feature>
<keyword evidence="2" id="KW-1003">Cell membrane</keyword>
<dbReference type="GO" id="GO:0140359">
    <property type="term" value="F:ABC-type transporter activity"/>
    <property type="evidence" value="ECO:0007669"/>
    <property type="project" value="InterPro"/>
</dbReference>
<dbReference type="PANTHER" id="PTHR30294">
    <property type="entry name" value="MEMBRANE COMPONENT OF ABC TRANSPORTER YHHJ-RELATED"/>
    <property type="match status" value="1"/>
</dbReference>
<dbReference type="RefSeq" id="WP_133644046.1">
    <property type="nucleotide sequence ID" value="NZ_SNYI01000002.1"/>
</dbReference>
<feature type="transmembrane region" description="Helical" evidence="6">
    <location>
        <begin position="165"/>
        <end position="182"/>
    </location>
</feature>
<evidence type="ECO:0000256" key="5">
    <source>
        <dbReference type="ARBA" id="ARBA00023136"/>
    </source>
</evidence>
<gene>
    <name evidence="7" type="ORF">CLV82_1911</name>
</gene>
<proteinExistence type="predicted"/>
<feature type="transmembrane region" description="Helical" evidence="6">
    <location>
        <begin position="56"/>
        <end position="74"/>
    </location>
</feature>
<dbReference type="EMBL" id="SNYI01000002">
    <property type="protein sequence ID" value="TDQ31206.1"/>
    <property type="molecule type" value="Genomic_DNA"/>
</dbReference>
<feature type="transmembrane region" description="Helical" evidence="6">
    <location>
        <begin position="220"/>
        <end position="238"/>
    </location>
</feature>
<evidence type="ECO:0000256" key="2">
    <source>
        <dbReference type="ARBA" id="ARBA00022475"/>
    </source>
</evidence>
<sequence>MLAIFKREIFSFFTTPVAYLVIGLFLLLNGLFLWVFGGSYNIFEYGFADLSPFFLLSPWVLLLLIPAITMKSFAEEKKLGTLELLYIKPISLSQIVLGKFSGALALVILALLPTLLYVAAISELSIDGSSPDTGVLTGSYIGLLLLAANYTAIGMFTSTLTENQVVAFILGLALCFLAYYGFEGLAGLFSEGDSVLAIQQLGMQAHFDSMARGVLDSRDLLYFLAATFLFLSLAIVRLQNQRK</sequence>
<evidence type="ECO:0000256" key="6">
    <source>
        <dbReference type="SAM" id="Phobius"/>
    </source>
</evidence>
<dbReference type="OrthoDB" id="9794512at2"/>
<feature type="transmembrane region" description="Helical" evidence="6">
    <location>
        <begin position="133"/>
        <end position="153"/>
    </location>
</feature>
<protein>
    <submittedName>
        <fullName evidence="7">ABC-2 type transport system permease protein</fullName>
    </submittedName>
</protein>
<accession>A0A4R6TK12</accession>
<organism evidence="7 8">
    <name type="scientific">Zeaxanthinibacter enoshimensis</name>
    <dbReference type="NCBI Taxonomy" id="392009"/>
    <lineage>
        <taxon>Bacteria</taxon>
        <taxon>Pseudomonadati</taxon>
        <taxon>Bacteroidota</taxon>
        <taxon>Flavobacteriia</taxon>
        <taxon>Flavobacteriales</taxon>
        <taxon>Flavobacteriaceae</taxon>
        <taxon>Zeaxanthinibacter</taxon>
    </lineage>
</organism>
<keyword evidence="4 6" id="KW-1133">Transmembrane helix</keyword>
<dbReference type="InterPro" id="IPR019860">
    <property type="entry name" value="Motility-assoc_ABC_perm_GldF"/>
</dbReference>
<reference evidence="7 8" key="1">
    <citation type="submission" date="2019-03" db="EMBL/GenBank/DDBJ databases">
        <title>Genomic Encyclopedia of Archaeal and Bacterial Type Strains, Phase II (KMG-II): from individual species to whole genera.</title>
        <authorList>
            <person name="Goeker M."/>
        </authorList>
    </citation>
    <scope>NUCLEOTIDE SEQUENCE [LARGE SCALE GENOMIC DNA]</scope>
    <source>
        <strain evidence="7 8">DSM 18435</strain>
    </source>
</reference>
<dbReference type="Proteomes" id="UP000295468">
    <property type="component" value="Unassembled WGS sequence"/>
</dbReference>
<keyword evidence="3 6" id="KW-0812">Transmembrane</keyword>
<comment type="subcellular location">
    <subcellularLocation>
        <location evidence="1">Cell membrane</location>
        <topology evidence="1">Multi-pass membrane protein</topology>
    </subcellularLocation>
</comment>
<dbReference type="PANTHER" id="PTHR30294:SF29">
    <property type="entry name" value="MULTIDRUG ABC TRANSPORTER PERMEASE YBHS-RELATED"/>
    <property type="match status" value="1"/>
</dbReference>
<evidence type="ECO:0000256" key="1">
    <source>
        <dbReference type="ARBA" id="ARBA00004651"/>
    </source>
</evidence>
<feature type="transmembrane region" description="Helical" evidence="6">
    <location>
        <begin position="12"/>
        <end position="36"/>
    </location>
</feature>
<evidence type="ECO:0000256" key="4">
    <source>
        <dbReference type="ARBA" id="ARBA00022989"/>
    </source>
</evidence>